<dbReference type="InterPro" id="IPR038937">
    <property type="entry name" value="RopGEF"/>
</dbReference>
<reference evidence="5 6" key="1">
    <citation type="journal article" date="2023" name="Hortic Res">
        <title>Pangenome of water caltrop reveals structural variations and asymmetric subgenome divergence after allopolyploidization.</title>
        <authorList>
            <person name="Zhang X."/>
            <person name="Chen Y."/>
            <person name="Wang L."/>
            <person name="Yuan Y."/>
            <person name="Fang M."/>
            <person name="Shi L."/>
            <person name="Lu R."/>
            <person name="Comes H.P."/>
            <person name="Ma Y."/>
            <person name="Chen Y."/>
            <person name="Huang G."/>
            <person name="Zhou Y."/>
            <person name="Zheng Z."/>
            <person name="Qiu Y."/>
        </authorList>
    </citation>
    <scope>NUCLEOTIDE SEQUENCE [LARGE SCALE GENOMIC DNA]</scope>
    <source>
        <tissue evidence="5">Roots</tissue>
    </source>
</reference>
<evidence type="ECO:0000256" key="3">
    <source>
        <dbReference type="SAM" id="MobiDB-lite"/>
    </source>
</evidence>
<dbReference type="PANTHER" id="PTHR33101">
    <property type="entry name" value="ROP GUANINE NUCLEOTIDE EXCHANGE FACTOR 1"/>
    <property type="match status" value="1"/>
</dbReference>
<dbReference type="AlphaFoldDB" id="A0AAN7JV83"/>
<keyword evidence="6" id="KW-1185">Reference proteome</keyword>
<proteinExistence type="predicted"/>
<evidence type="ECO:0000313" key="6">
    <source>
        <dbReference type="Proteomes" id="UP001345219"/>
    </source>
</evidence>
<dbReference type="Proteomes" id="UP001345219">
    <property type="component" value="Chromosome 16"/>
</dbReference>
<feature type="domain" description="PRONE" evidence="4">
    <location>
        <begin position="88"/>
        <end position="476"/>
    </location>
</feature>
<evidence type="ECO:0000256" key="2">
    <source>
        <dbReference type="PROSITE-ProRule" id="PRU00663"/>
    </source>
</evidence>
<dbReference type="Pfam" id="PF03759">
    <property type="entry name" value="PRONE"/>
    <property type="match status" value="1"/>
</dbReference>
<comment type="caution">
    <text evidence="5">The sequence shown here is derived from an EMBL/GenBank/DDBJ whole genome shotgun (WGS) entry which is preliminary data.</text>
</comment>
<protein>
    <recommendedName>
        <fullName evidence="4">PRONE domain-containing protein</fullName>
    </recommendedName>
</protein>
<dbReference type="Gene3D" id="1.20.58.2010">
    <property type="entry name" value="PRONE domain, subdomain 1"/>
    <property type="match status" value="2"/>
</dbReference>
<evidence type="ECO:0000313" key="5">
    <source>
        <dbReference type="EMBL" id="KAK4753340.1"/>
    </source>
</evidence>
<gene>
    <name evidence="5" type="ORF">SAY87_022138</name>
</gene>
<feature type="region of interest" description="Disordered" evidence="3">
    <location>
        <begin position="1"/>
        <end position="46"/>
    </location>
</feature>
<dbReference type="InterPro" id="IPR005512">
    <property type="entry name" value="PRONE_dom"/>
</dbReference>
<feature type="compositionally biased region" description="Basic and acidic residues" evidence="3">
    <location>
        <begin position="27"/>
        <end position="37"/>
    </location>
</feature>
<sequence length="499" mass="55561">MGSVSSADELEPFERYSTLSADESESESWRGCDRGGEDVSTPSSSPVVRSCFSGESSVRAPIAVTLPTPRCGNVLAVPQIGKLTDTAESSETEGVSEIDMMKELFTKLLLGEDFSGRGKGVCTALAISNAITNLSATVFGEVWKLEPLPQKKKSIWQREMEWLLCVSDLIIELVPLKQESPGGGTLEVMVTRPRADLYTNLPALKKLDRMLMCILDTFHDSEFYYVDHGVSLDRSDDLQMCCSAKSSGRYSSAQQEKRRPLPFPKVPKKGLSGDTRKKLQQYKECANQILKASIAINKNALAEMEVPNAYLDCLPKSGKACLGETIYRYMTENKFYPELLLDYLEVSSDCTTSEIADRIESAAQIWRQKSLRNESRYAKGSKSKWGGKVKGIVGDLGKSKLLAQRAEILLKNLQLRFPGLPQTALDMNKVQYNKDVGHSILESYSRAMESLAFKVMARIDDLLYVDDVTKQRTLSMEDLPKPICSDLLSNRTSSRHHRI</sequence>
<dbReference type="EMBL" id="JAXIOK010000016">
    <property type="protein sequence ID" value="KAK4753340.1"/>
    <property type="molecule type" value="Genomic_DNA"/>
</dbReference>
<keyword evidence="1 2" id="KW-0344">Guanine-nucleotide releasing factor</keyword>
<evidence type="ECO:0000256" key="1">
    <source>
        <dbReference type="ARBA" id="ARBA00022658"/>
    </source>
</evidence>
<feature type="region of interest" description="Disordered" evidence="3">
    <location>
        <begin position="249"/>
        <end position="273"/>
    </location>
</feature>
<dbReference type="FunFam" id="1.20.58.2010:FF:000003">
    <property type="entry name" value="Rop guanine nucleotide exchange factor 14"/>
    <property type="match status" value="1"/>
</dbReference>
<dbReference type="GO" id="GO:0005085">
    <property type="term" value="F:guanyl-nucleotide exchange factor activity"/>
    <property type="evidence" value="ECO:0007669"/>
    <property type="project" value="UniProtKB-UniRule"/>
</dbReference>
<name>A0AAN7JV83_9MYRT</name>
<organism evidence="5 6">
    <name type="scientific">Trapa incisa</name>
    <dbReference type="NCBI Taxonomy" id="236973"/>
    <lineage>
        <taxon>Eukaryota</taxon>
        <taxon>Viridiplantae</taxon>
        <taxon>Streptophyta</taxon>
        <taxon>Embryophyta</taxon>
        <taxon>Tracheophyta</taxon>
        <taxon>Spermatophyta</taxon>
        <taxon>Magnoliopsida</taxon>
        <taxon>eudicotyledons</taxon>
        <taxon>Gunneridae</taxon>
        <taxon>Pentapetalae</taxon>
        <taxon>rosids</taxon>
        <taxon>malvids</taxon>
        <taxon>Myrtales</taxon>
        <taxon>Lythraceae</taxon>
        <taxon>Trapa</taxon>
    </lineage>
</organism>
<dbReference type="PROSITE" id="PS51334">
    <property type="entry name" value="PRONE"/>
    <property type="match status" value="1"/>
</dbReference>
<dbReference type="FunFam" id="1.20.58.2010:FF:000001">
    <property type="entry name" value="Rop guanine nucleotide exchange factor 14"/>
    <property type="match status" value="1"/>
</dbReference>
<accession>A0AAN7JV83</accession>
<evidence type="ECO:0000259" key="4">
    <source>
        <dbReference type="PROSITE" id="PS51334"/>
    </source>
</evidence>
<dbReference type="PANTHER" id="PTHR33101:SF50">
    <property type="entry name" value="ROP GUANINE NUCLEOTIDE EXCHANGE FACTOR 1-LIKE"/>
    <property type="match status" value="1"/>
</dbReference>